<evidence type="ECO:0000313" key="3">
    <source>
        <dbReference type="EMBL" id="SDW20695.1"/>
    </source>
</evidence>
<dbReference type="STRING" id="60137.SAMN04488041_101563"/>
<evidence type="ECO:0000256" key="1">
    <source>
        <dbReference type="SAM" id="SignalP"/>
    </source>
</evidence>
<feature type="chain" id="PRO_5010241780" evidence="1">
    <location>
        <begin position="18"/>
        <end position="257"/>
    </location>
</feature>
<name>A0A1H2RN19_9RHOB</name>
<feature type="signal peptide" evidence="1">
    <location>
        <begin position="1"/>
        <end position="17"/>
    </location>
</feature>
<dbReference type="InterPro" id="IPR009683">
    <property type="entry name" value="Extensin-like_C"/>
</dbReference>
<reference evidence="4" key="1">
    <citation type="submission" date="2016-10" db="EMBL/GenBank/DDBJ databases">
        <authorList>
            <person name="Varghese N."/>
            <person name="Submissions S."/>
        </authorList>
    </citation>
    <scope>NUCLEOTIDE SEQUENCE [LARGE SCALE GENOMIC DNA]</scope>
    <source>
        <strain evidence="4">DSM 10014</strain>
    </source>
</reference>
<dbReference type="GeneID" id="94019879"/>
<evidence type="ECO:0000259" key="2">
    <source>
        <dbReference type="Pfam" id="PF06904"/>
    </source>
</evidence>
<protein>
    <submittedName>
        <fullName evidence="3">Uncharacterized conserved protein</fullName>
    </submittedName>
</protein>
<proteinExistence type="predicted"/>
<keyword evidence="1" id="KW-0732">Signal</keyword>
<organism evidence="3 4">
    <name type="scientific">Sulfitobacter pontiacus</name>
    <dbReference type="NCBI Taxonomy" id="60137"/>
    <lineage>
        <taxon>Bacteria</taxon>
        <taxon>Pseudomonadati</taxon>
        <taxon>Pseudomonadota</taxon>
        <taxon>Alphaproteobacteria</taxon>
        <taxon>Rhodobacterales</taxon>
        <taxon>Roseobacteraceae</taxon>
        <taxon>Sulfitobacter</taxon>
    </lineage>
</organism>
<gene>
    <name evidence="3" type="ORF">SAMN04488041_101563</name>
</gene>
<sequence>MIRTALIYALLSGAALAGPDTSLRPPALAGGAALTPQGSIATPPRNAGAKRAIAATGGIASSLRPSLRSRKAEQAAKAKRRLLAKGAVCGDISIQGKAIGRVQPKLKGCGVSDAVQIQSVSGVRLSQAAVMDCKTAKALKTWIDQSAKPAFAGQGGLRGLRVAAHYACRTRNNQPGGKISEHGRGRAIDISGFQMHSGAEVSVLKGWNAPASRKAMRRVHKGACGTFGTVLGPKANRFHLDHFHFDTARYRKGTYCR</sequence>
<dbReference type="Proteomes" id="UP000183076">
    <property type="component" value="Unassembled WGS sequence"/>
</dbReference>
<feature type="domain" description="Extensin-like C-terminal" evidence="2">
    <location>
        <begin position="106"/>
        <end position="257"/>
    </location>
</feature>
<evidence type="ECO:0000313" key="4">
    <source>
        <dbReference type="Proteomes" id="UP000183076"/>
    </source>
</evidence>
<dbReference type="EMBL" id="FNNB01000001">
    <property type="protein sequence ID" value="SDW20695.1"/>
    <property type="molecule type" value="Genomic_DNA"/>
</dbReference>
<dbReference type="RefSeq" id="WP_074634715.1">
    <property type="nucleotide sequence ID" value="NZ_CP160849.1"/>
</dbReference>
<dbReference type="AlphaFoldDB" id="A0A1H2RN19"/>
<dbReference type="Pfam" id="PF06904">
    <property type="entry name" value="Extensin-like_C"/>
    <property type="match status" value="1"/>
</dbReference>
<accession>A0A1H2RN19</accession>